<dbReference type="Proteomes" id="UP000314294">
    <property type="component" value="Unassembled WGS sequence"/>
</dbReference>
<accession>A0A4Z2GD26</accession>
<gene>
    <name evidence="1" type="ORF">EYF80_038630</name>
</gene>
<evidence type="ECO:0000313" key="1">
    <source>
        <dbReference type="EMBL" id="TNN51160.1"/>
    </source>
</evidence>
<comment type="caution">
    <text evidence="1">The sequence shown here is derived from an EMBL/GenBank/DDBJ whole genome shotgun (WGS) entry which is preliminary data.</text>
</comment>
<evidence type="ECO:0000313" key="2">
    <source>
        <dbReference type="Proteomes" id="UP000314294"/>
    </source>
</evidence>
<reference evidence="1 2" key="1">
    <citation type="submission" date="2019-03" db="EMBL/GenBank/DDBJ databases">
        <title>First draft genome of Liparis tanakae, snailfish: a comprehensive survey of snailfish specific genes.</title>
        <authorList>
            <person name="Kim W."/>
            <person name="Song I."/>
            <person name="Jeong J.-H."/>
            <person name="Kim D."/>
            <person name="Kim S."/>
            <person name="Ryu S."/>
            <person name="Song J.Y."/>
            <person name="Lee S.K."/>
        </authorList>
    </citation>
    <scope>NUCLEOTIDE SEQUENCE [LARGE SCALE GENOMIC DNA]</scope>
    <source>
        <tissue evidence="1">Muscle</tissue>
    </source>
</reference>
<dbReference type="AlphaFoldDB" id="A0A4Z2GD26"/>
<protein>
    <submittedName>
        <fullName evidence="1">Uncharacterized protein</fullName>
    </submittedName>
</protein>
<proteinExistence type="predicted"/>
<sequence length="146" mass="15797">MASLMPGRQDAGQYEADAAEQKGLSCHTLFELTKCCAILTSALPPGGSAERREAAVHFTRGYNGPTNICVSLTTEPTENETLCFELMSKKYRFPGPASVGETHTNEQLYHEAIQEVSDSPPLVIDKPLLACHSGLRLIPPQPTSPI</sequence>
<name>A0A4Z2GD26_9TELE</name>
<dbReference type="EMBL" id="SRLO01000592">
    <property type="protein sequence ID" value="TNN51160.1"/>
    <property type="molecule type" value="Genomic_DNA"/>
</dbReference>
<keyword evidence="2" id="KW-1185">Reference proteome</keyword>
<organism evidence="1 2">
    <name type="scientific">Liparis tanakae</name>
    <name type="common">Tanaka's snailfish</name>
    <dbReference type="NCBI Taxonomy" id="230148"/>
    <lineage>
        <taxon>Eukaryota</taxon>
        <taxon>Metazoa</taxon>
        <taxon>Chordata</taxon>
        <taxon>Craniata</taxon>
        <taxon>Vertebrata</taxon>
        <taxon>Euteleostomi</taxon>
        <taxon>Actinopterygii</taxon>
        <taxon>Neopterygii</taxon>
        <taxon>Teleostei</taxon>
        <taxon>Neoteleostei</taxon>
        <taxon>Acanthomorphata</taxon>
        <taxon>Eupercaria</taxon>
        <taxon>Perciformes</taxon>
        <taxon>Cottioidei</taxon>
        <taxon>Cottales</taxon>
        <taxon>Liparidae</taxon>
        <taxon>Liparis</taxon>
    </lineage>
</organism>